<dbReference type="InterPro" id="IPR006121">
    <property type="entry name" value="HMA_dom"/>
</dbReference>
<comment type="caution">
    <text evidence="3">The sequence shown here is derived from an EMBL/GenBank/DDBJ whole genome shotgun (WGS) entry which is preliminary data.</text>
</comment>
<dbReference type="PROSITE" id="PS01047">
    <property type="entry name" value="HMA_1"/>
    <property type="match status" value="1"/>
</dbReference>
<dbReference type="Pfam" id="PF00403">
    <property type="entry name" value="HMA"/>
    <property type="match status" value="1"/>
</dbReference>
<dbReference type="InterPro" id="IPR036163">
    <property type="entry name" value="HMA_dom_sf"/>
</dbReference>
<organism evidence="3 4">
    <name type="scientific">Actinocatenispora rupis</name>
    <dbReference type="NCBI Taxonomy" id="519421"/>
    <lineage>
        <taxon>Bacteria</taxon>
        <taxon>Bacillati</taxon>
        <taxon>Actinomycetota</taxon>
        <taxon>Actinomycetes</taxon>
        <taxon>Micromonosporales</taxon>
        <taxon>Micromonosporaceae</taxon>
        <taxon>Actinocatenispora</taxon>
    </lineage>
</organism>
<reference evidence="3" key="1">
    <citation type="submission" date="2021-01" db="EMBL/GenBank/DDBJ databases">
        <title>Whole genome shotgun sequence of Actinocatenispora rupis NBRC 107355.</title>
        <authorList>
            <person name="Komaki H."/>
            <person name="Tamura T."/>
        </authorList>
    </citation>
    <scope>NUCLEOTIDE SEQUENCE</scope>
    <source>
        <strain evidence="3">NBRC 107355</strain>
    </source>
</reference>
<feature type="domain" description="HMA" evidence="2">
    <location>
        <begin position="2"/>
        <end position="67"/>
    </location>
</feature>
<dbReference type="AlphaFoldDB" id="A0A8J3J1H7"/>
<name>A0A8J3J1H7_9ACTN</name>
<proteinExistence type="predicted"/>
<evidence type="ECO:0000259" key="2">
    <source>
        <dbReference type="PROSITE" id="PS50846"/>
    </source>
</evidence>
<dbReference type="PROSITE" id="PS50846">
    <property type="entry name" value="HMA_2"/>
    <property type="match status" value="1"/>
</dbReference>
<protein>
    <submittedName>
        <fullName evidence="3">Metal-binding protein</fullName>
    </submittedName>
</protein>
<keyword evidence="4" id="KW-1185">Reference proteome</keyword>
<accession>A0A8J3J1H7</accession>
<dbReference type="Gene3D" id="3.30.70.100">
    <property type="match status" value="1"/>
</dbReference>
<sequence>MATQTYTVSGMTCGHCASSVREEIGTLPGVQDVRVDVASGRVEVDADGPLATDAVRAAVDEAGYELV</sequence>
<dbReference type="InterPro" id="IPR017969">
    <property type="entry name" value="Heavy-metal-associated_CS"/>
</dbReference>
<evidence type="ECO:0000313" key="4">
    <source>
        <dbReference type="Proteomes" id="UP000612808"/>
    </source>
</evidence>
<dbReference type="InterPro" id="IPR000428">
    <property type="entry name" value="Cu-bd"/>
</dbReference>
<evidence type="ECO:0000313" key="3">
    <source>
        <dbReference type="EMBL" id="GID10277.1"/>
    </source>
</evidence>
<gene>
    <name evidence="3" type="ORF">Aru02nite_11660</name>
</gene>
<dbReference type="PRINTS" id="PR00944">
    <property type="entry name" value="CUEXPORT"/>
</dbReference>
<keyword evidence="1" id="KW-0479">Metal-binding</keyword>
<dbReference type="Proteomes" id="UP000612808">
    <property type="component" value="Unassembled WGS sequence"/>
</dbReference>
<dbReference type="EMBL" id="BOMB01000007">
    <property type="protein sequence ID" value="GID10277.1"/>
    <property type="molecule type" value="Genomic_DNA"/>
</dbReference>
<dbReference type="GO" id="GO:0005507">
    <property type="term" value="F:copper ion binding"/>
    <property type="evidence" value="ECO:0007669"/>
    <property type="project" value="InterPro"/>
</dbReference>
<evidence type="ECO:0000256" key="1">
    <source>
        <dbReference type="ARBA" id="ARBA00022723"/>
    </source>
</evidence>
<dbReference type="CDD" id="cd00371">
    <property type="entry name" value="HMA"/>
    <property type="match status" value="1"/>
</dbReference>
<dbReference type="RefSeq" id="WP_203655498.1">
    <property type="nucleotide sequence ID" value="NZ_BAAAZM010000033.1"/>
</dbReference>
<dbReference type="SUPFAM" id="SSF55008">
    <property type="entry name" value="HMA, heavy metal-associated domain"/>
    <property type="match status" value="1"/>
</dbReference>
<dbReference type="GO" id="GO:0006825">
    <property type="term" value="P:copper ion transport"/>
    <property type="evidence" value="ECO:0007669"/>
    <property type="project" value="InterPro"/>
</dbReference>